<protein>
    <recommendedName>
        <fullName evidence="5">Threonine synthase</fullName>
        <ecNumber evidence="5">4.2.3.1</ecNumber>
    </recommendedName>
</protein>
<dbReference type="GO" id="GO:0004795">
    <property type="term" value="F:threonine synthase activity"/>
    <property type="evidence" value="ECO:0007669"/>
    <property type="project" value="UniProtKB-UniRule"/>
</dbReference>
<evidence type="ECO:0000256" key="4">
    <source>
        <dbReference type="ARBA" id="ARBA00023239"/>
    </source>
</evidence>
<evidence type="ECO:0000256" key="2">
    <source>
        <dbReference type="ARBA" id="ARBA00005517"/>
    </source>
</evidence>
<dbReference type="PANTHER" id="PTHR48078">
    <property type="entry name" value="THREONINE DEHYDRATASE, MITOCHONDRIAL-RELATED"/>
    <property type="match status" value="1"/>
</dbReference>
<organism evidence="8 9">
    <name type="scientific">Candidatus Xianfuyuplasma coldseepsis</name>
    <dbReference type="NCBI Taxonomy" id="2782163"/>
    <lineage>
        <taxon>Bacteria</taxon>
        <taxon>Bacillati</taxon>
        <taxon>Mycoplasmatota</taxon>
        <taxon>Mollicutes</taxon>
        <taxon>Candidatus Izemoplasmatales</taxon>
        <taxon>Candidatus Izemoplasmataceae</taxon>
        <taxon>Candidatus Xianfuyuplasma</taxon>
    </lineage>
</organism>
<comment type="cofactor">
    <cofactor evidence="1 6">
        <name>pyridoxal 5'-phosphate</name>
        <dbReference type="ChEBI" id="CHEBI:597326"/>
    </cofactor>
</comment>
<dbReference type="GO" id="GO:0004794">
    <property type="term" value="F:threonine deaminase activity"/>
    <property type="evidence" value="ECO:0007669"/>
    <property type="project" value="TreeGrafter"/>
</dbReference>
<dbReference type="PANTHER" id="PTHR48078:SF6">
    <property type="entry name" value="L-THREONINE DEHYDRATASE CATABOLIC TDCB"/>
    <property type="match status" value="1"/>
</dbReference>
<dbReference type="GO" id="GO:0009097">
    <property type="term" value="P:isoleucine biosynthetic process"/>
    <property type="evidence" value="ECO:0007669"/>
    <property type="project" value="TreeGrafter"/>
</dbReference>
<name>A0A7L7KPN7_9MOLU</name>
<keyword evidence="4 8" id="KW-0456">Lyase</keyword>
<feature type="domain" description="Tryptophan synthase beta chain-like PALP" evidence="7">
    <location>
        <begin position="78"/>
        <end position="377"/>
    </location>
</feature>
<dbReference type="RefSeq" id="WP_258878012.1">
    <property type="nucleotide sequence ID" value="NZ_CP048914.1"/>
</dbReference>
<dbReference type="GO" id="GO:0006565">
    <property type="term" value="P:L-serine catabolic process"/>
    <property type="evidence" value="ECO:0007669"/>
    <property type="project" value="TreeGrafter"/>
</dbReference>
<dbReference type="GO" id="GO:0003941">
    <property type="term" value="F:L-serine ammonia-lyase activity"/>
    <property type="evidence" value="ECO:0007669"/>
    <property type="project" value="TreeGrafter"/>
</dbReference>
<evidence type="ECO:0000313" key="9">
    <source>
        <dbReference type="Proteomes" id="UP000514720"/>
    </source>
</evidence>
<dbReference type="InterPro" id="IPR036052">
    <property type="entry name" value="TrpB-like_PALP_sf"/>
</dbReference>
<dbReference type="InterPro" id="IPR050147">
    <property type="entry name" value="Ser/Thr_Dehydratase"/>
</dbReference>
<dbReference type="Proteomes" id="UP000514720">
    <property type="component" value="Chromosome"/>
</dbReference>
<keyword evidence="3 6" id="KW-0663">Pyridoxal phosphate</keyword>
<comment type="similarity">
    <text evidence="2">Belongs to the threonine synthase family.</text>
</comment>
<reference evidence="8 9" key="1">
    <citation type="submission" date="2020-02" db="EMBL/GenBank/DDBJ databases">
        <authorList>
            <person name="Zheng R.K."/>
            <person name="Sun C.M."/>
        </authorList>
    </citation>
    <scope>NUCLEOTIDE SEQUENCE [LARGE SCALE GENOMIC DNA]</scope>
    <source>
        <strain evidence="9">zrk13</strain>
    </source>
</reference>
<dbReference type="NCBIfam" id="TIGR00260">
    <property type="entry name" value="thrC"/>
    <property type="match status" value="1"/>
</dbReference>
<dbReference type="AlphaFoldDB" id="A0A7L7KPN7"/>
<sequence>MTYVNGYQCTLCHTTFSNEKPLNTCPNCGDTGILDVRYDYNQIQQTFTKETLANNSDATMLRYLPLLPIEPPKQPYLQVGNTPLYPSTSIGPAHGLNHLYFKDETVNPTASLKDRASLIACLRAIEEGQNTVCCSSTGNAASSLAGNAAKCGLESVIFVPKRAPIGKLTQLVMYGSRVIQVQGDYKQTFELSQQAIDTYNMYNRNAAINPHLVEGKKTVALEIAEQLEFSPIDYVYVSVGDGCTIGGVYKGFYDFKQLGFIDTIPKIIGVQAEGCAPLYDAFFNQKDVEETTEDTFADSIAVGKPRNPIKALQAVTKSKGTFLTVRDQEIKDAMILLGKSEGIFAEPAGATALAGLIKHQRQGVIQKDDVIVVLITGNGLKDPNSVADIVQDKLFQINPSEAHSMKDNPTIEGFLHTIHTRGERHE</sequence>
<dbReference type="EC" id="4.2.3.1" evidence="5"/>
<dbReference type="Gene3D" id="3.40.50.1100">
    <property type="match status" value="2"/>
</dbReference>
<dbReference type="InterPro" id="IPR004450">
    <property type="entry name" value="Thr_synthase-like"/>
</dbReference>
<dbReference type="InterPro" id="IPR001926">
    <property type="entry name" value="TrpB-like_PALP"/>
</dbReference>
<dbReference type="KEGG" id="xcl:G4Z02_01125"/>
<gene>
    <name evidence="8" type="primary">thrC</name>
    <name evidence="8" type="ORF">G4Z02_01125</name>
</gene>
<keyword evidence="9" id="KW-1185">Reference proteome</keyword>
<evidence type="ECO:0000313" key="8">
    <source>
        <dbReference type="EMBL" id="QMS84399.1"/>
    </source>
</evidence>
<evidence type="ECO:0000256" key="5">
    <source>
        <dbReference type="NCBIfam" id="TIGR00260"/>
    </source>
</evidence>
<evidence type="ECO:0000259" key="7">
    <source>
        <dbReference type="Pfam" id="PF00291"/>
    </source>
</evidence>
<dbReference type="GO" id="GO:0006567">
    <property type="term" value="P:L-threonine catabolic process"/>
    <property type="evidence" value="ECO:0007669"/>
    <property type="project" value="TreeGrafter"/>
</dbReference>
<dbReference type="EMBL" id="CP048914">
    <property type="protein sequence ID" value="QMS84399.1"/>
    <property type="molecule type" value="Genomic_DNA"/>
</dbReference>
<accession>A0A7L7KPN7</accession>
<dbReference type="Pfam" id="PF00291">
    <property type="entry name" value="PALP"/>
    <property type="match status" value="1"/>
</dbReference>
<feature type="modified residue" description="N6-(pyridoxal phosphate)lysine" evidence="6">
    <location>
        <position position="113"/>
    </location>
</feature>
<evidence type="ECO:0000256" key="3">
    <source>
        <dbReference type="ARBA" id="ARBA00022898"/>
    </source>
</evidence>
<evidence type="ECO:0000256" key="1">
    <source>
        <dbReference type="ARBA" id="ARBA00001933"/>
    </source>
</evidence>
<proteinExistence type="inferred from homology"/>
<dbReference type="CDD" id="cd01563">
    <property type="entry name" value="Thr-synth_1"/>
    <property type="match status" value="1"/>
</dbReference>
<dbReference type="SUPFAM" id="SSF53686">
    <property type="entry name" value="Tryptophan synthase beta subunit-like PLP-dependent enzymes"/>
    <property type="match status" value="1"/>
</dbReference>
<dbReference type="GO" id="GO:0009088">
    <property type="term" value="P:threonine biosynthetic process"/>
    <property type="evidence" value="ECO:0007669"/>
    <property type="project" value="UniProtKB-UniRule"/>
</dbReference>
<evidence type="ECO:0000256" key="6">
    <source>
        <dbReference type="PIRSR" id="PIRSR604450-51"/>
    </source>
</evidence>